<name>A0ABR3ZVL3_9LECA</name>
<comment type="caution">
    <text evidence="2">The sequence shown here is derived from an EMBL/GenBank/DDBJ whole genome shotgun (WGS) entry which is preliminary data.</text>
</comment>
<dbReference type="PANTHER" id="PTHR35711">
    <property type="entry name" value="EXPRESSED PROTEIN"/>
    <property type="match status" value="1"/>
</dbReference>
<feature type="compositionally biased region" description="Polar residues" evidence="1">
    <location>
        <begin position="139"/>
        <end position="157"/>
    </location>
</feature>
<feature type="region of interest" description="Disordered" evidence="1">
    <location>
        <begin position="68"/>
        <end position="94"/>
    </location>
</feature>
<feature type="region of interest" description="Disordered" evidence="1">
    <location>
        <begin position="128"/>
        <end position="260"/>
    </location>
</feature>
<feature type="compositionally biased region" description="Acidic residues" evidence="1">
    <location>
        <begin position="1336"/>
        <end position="1427"/>
    </location>
</feature>
<keyword evidence="3" id="KW-1185">Reference proteome</keyword>
<dbReference type="EMBL" id="JBEFKJ010000065">
    <property type="protein sequence ID" value="KAL2036559.1"/>
    <property type="molecule type" value="Genomic_DNA"/>
</dbReference>
<feature type="compositionally biased region" description="Acidic residues" evidence="1">
    <location>
        <begin position="192"/>
        <end position="209"/>
    </location>
</feature>
<evidence type="ECO:0000313" key="3">
    <source>
        <dbReference type="Proteomes" id="UP001590950"/>
    </source>
</evidence>
<evidence type="ECO:0000313" key="2">
    <source>
        <dbReference type="EMBL" id="KAL2036559.1"/>
    </source>
</evidence>
<feature type="compositionally biased region" description="Basic and acidic residues" evidence="1">
    <location>
        <begin position="210"/>
        <end position="246"/>
    </location>
</feature>
<feature type="region of interest" description="Disordered" evidence="1">
    <location>
        <begin position="806"/>
        <end position="836"/>
    </location>
</feature>
<accession>A0ABR3ZVL3</accession>
<protein>
    <submittedName>
        <fullName evidence="2">Uncharacterized protein</fullName>
    </submittedName>
</protein>
<organism evidence="2 3">
    <name type="scientific">Stereocaulon virgatum</name>
    <dbReference type="NCBI Taxonomy" id="373712"/>
    <lineage>
        <taxon>Eukaryota</taxon>
        <taxon>Fungi</taxon>
        <taxon>Dikarya</taxon>
        <taxon>Ascomycota</taxon>
        <taxon>Pezizomycotina</taxon>
        <taxon>Lecanoromycetes</taxon>
        <taxon>OSLEUM clade</taxon>
        <taxon>Lecanoromycetidae</taxon>
        <taxon>Lecanorales</taxon>
        <taxon>Lecanorineae</taxon>
        <taxon>Stereocaulaceae</taxon>
        <taxon>Stereocaulon</taxon>
    </lineage>
</organism>
<evidence type="ECO:0000256" key="1">
    <source>
        <dbReference type="SAM" id="MobiDB-lite"/>
    </source>
</evidence>
<feature type="compositionally biased region" description="Acidic residues" evidence="1">
    <location>
        <begin position="940"/>
        <end position="955"/>
    </location>
</feature>
<feature type="compositionally biased region" description="Basic and acidic residues" evidence="1">
    <location>
        <begin position="158"/>
        <end position="174"/>
    </location>
</feature>
<feature type="region of interest" description="Disordered" evidence="1">
    <location>
        <begin position="1319"/>
        <end position="1427"/>
    </location>
</feature>
<dbReference type="Proteomes" id="UP001590950">
    <property type="component" value="Unassembled WGS sequence"/>
</dbReference>
<feature type="compositionally biased region" description="Low complexity" evidence="1">
    <location>
        <begin position="823"/>
        <end position="836"/>
    </location>
</feature>
<gene>
    <name evidence="2" type="ORF">N7G274_010707</name>
</gene>
<reference evidence="2 3" key="1">
    <citation type="submission" date="2024-09" db="EMBL/GenBank/DDBJ databases">
        <title>Rethinking Asexuality: The Enigmatic Case of Functional Sexual Genes in Lepraria (Stereocaulaceae).</title>
        <authorList>
            <person name="Doellman M."/>
            <person name="Sun Y."/>
            <person name="Barcenas-Pena A."/>
            <person name="Lumbsch H.T."/>
            <person name="Grewe F."/>
        </authorList>
    </citation>
    <scope>NUCLEOTIDE SEQUENCE [LARGE SCALE GENOMIC DNA]</scope>
    <source>
        <strain evidence="2 3">Mercado 3170</strain>
    </source>
</reference>
<dbReference type="PANTHER" id="PTHR35711:SF1">
    <property type="entry name" value="ECTODERMAL, ISOFORM F"/>
    <property type="match status" value="1"/>
</dbReference>
<feature type="region of interest" description="Disordered" evidence="1">
    <location>
        <begin position="935"/>
        <end position="955"/>
    </location>
</feature>
<sequence>MPRRAKPVEEKKSGAVRRAIRYRARRRAAANDSLAHAEPVETPQATGIPRVIIPSAVNSLATVRSAVPGDAVSSNLTDRGPVSPPIPRPEIPDLLVPADEVDNGARDALEQLEGLRLTAGTEQAVESIIAPPSRKGYNLRSTSRSSPYNVPSVTTNDISHDTGSRSEGTNRKEGGGGVPEANGNTKEGNKEEGEEEEENKEEENEEERNELERNEEERNELERNEEGRNEEERNELERNEEGRNEEERNEGEGEEEQYRVEEDAGNILRTAWDSFCHCDAESDSQSLSSERCHSLAELTQYWNEHLPSTARASAQKLPTPLRCPKILPRDNSYNDYTGISWEPLLAGLEQRPYLDFAKSESAFRERTSTSTAQIQRYWDVDSFLARITTLAAHKHGFRLAYNSPYHQRITQSPRVKFGGYAPDKVAQIRLGQGLADGGWGYSTYVLFPHMRVTNSTYLGRSRRACWIDGIIYPALKASCPASILQHHPRGFQDALNRANVKTETNVTRGGQPFDAMYIVPASVLERFWAEVLRRANENEPFREPILVVAGHNLKLAFQHSSSAEARAAFLNHLDACYDTREEYMPTHETWLDFGAEDVPIRVDQQEGITLLRKTPCLEHWLTYFHCPRSRAPQATASRFPFMLTRDAASMSVKLSDNNQLRHKGGLAYHKAYNLNKDLFWTPKKDHGPFDNPHLHALGLTNSQIGQWYTSNRRGQAVNLDQDKPSTFAVYTKTQQIKAYEASKTRVAQALLAANREKMNFGVRQEYRITLARFRELVLDLDVWTHGLWELPSTLSEEDTTTLLATSPSPLLSAEDDSGIQPASSEESTRPSSPSRSIARPLHRGFWILPTQEVHDFIAATTNRWMFCLEALASRSIKGPGALGVVEPEEQHLNSVMVSALIGTLQLSFGGSEAAARRSLWRTSWKARRIWPRSALADSSSESEEDGDEDEEEEADNTQAVEFLGLRYRDTLRDYGTVWFPPDMIDWGALPMFKRPILRRLALAQQDLAFQQVFHATRDIQGKLTRESIRIQRLREMLRDTRQRRDTICTAAELVVQKYIQTVFAIVLRRATEGIRNRAEVRRIQQQMTDQLTPHEFAGYHGLSHDLVSRLLGHHPLIAFGRGSRSPKVYFTSHASGLWRHRIQELFQWDDHAGRKLRGWDTEPFRQLAREIYRIVEQEVDAETASSFFSKILQKANENLLILLHYDCDKLSVLQKGYPQQNPETRAYIRGLSPLERTQWIIAQVPPEDRDAYYEVKRYKGKGIPSAAAVICEKVSAGSLMVCGTDKVEKDKMAGVLYVPSLFGISMKLEHARRFNRLLGQETGDEYTTEESTPSATDEEESDDEGEDDEGEDDEGEYDEGENDEGENDEGEYDEGEDDEGEDDEGEDDEGEDDEGEDDEGEDDEGEDDEGEDDEGEDDEGEDDEGGK</sequence>
<proteinExistence type="predicted"/>